<dbReference type="EMBL" id="VDCV01000001">
    <property type="protein sequence ID" value="KAB5573723.1"/>
    <property type="molecule type" value="Genomic_DNA"/>
</dbReference>
<name>A0A5N5P410_9ROSI</name>
<evidence type="ECO:0000313" key="1">
    <source>
        <dbReference type="EMBL" id="KAB5573723.1"/>
    </source>
</evidence>
<organism evidence="1 2">
    <name type="scientific">Salix brachista</name>
    <dbReference type="NCBI Taxonomy" id="2182728"/>
    <lineage>
        <taxon>Eukaryota</taxon>
        <taxon>Viridiplantae</taxon>
        <taxon>Streptophyta</taxon>
        <taxon>Embryophyta</taxon>
        <taxon>Tracheophyta</taxon>
        <taxon>Spermatophyta</taxon>
        <taxon>Magnoliopsida</taxon>
        <taxon>eudicotyledons</taxon>
        <taxon>Gunneridae</taxon>
        <taxon>Pentapetalae</taxon>
        <taxon>rosids</taxon>
        <taxon>fabids</taxon>
        <taxon>Malpighiales</taxon>
        <taxon>Salicaceae</taxon>
        <taxon>Saliceae</taxon>
        <taxon>Salix</taxon>
    </lineage>
</organism>
<sequence length="68" mass="7707">MVEVDTYPCFAYGWYGCFVYTVILDEAIVRLNPDIFWLGGREVSLKLATRTLEFIDFVKPSMASCSGT</sequence>
<dbReference type="Proteomes" id="UP000326939">
    <property type="component" value="Chromosome 1"/>
</dbReference>
<reference evidence="2" key="1">
    <citation type="journal article" date="2019" name="Gigascience">
        <title>De novo genome assembly of the endangered Acer yangbiense, a plant species with extremely small populations endemic to Yunnan Province, China.</title>
        <authorList>
            <person name="Yang J."/>
            <person name="Wariss H.M."/>
            <person name="Tao L."/>
            <person name="Zhang R."/>
            <person name="Yun Q."/>
            <person name="Hollingsworth P."/>
            <person name="Dao Z."/>
            <person name="Luo G."/>
            <person name="Guo H."/>
            <person name="Ma Y."/>
            <person name="Sun W."/>
        </authorList>
    </citation>
    <scope>NUCLEOTIDE SEQUENCE [LARGE SCALE GENOMIC DNA]</scope>
    <source>
        <strain evidence="2">cv. br00</strain>
    </source>
</reference>
<gene>
    <name evidence="1" type="ORF">DKX38_000917</name>
</gene>
<evidence type="ECO:0000313" key="2">
    <source>
        <dbReference type="Proteomes" id="UP000326939"/>
    </source>
</evidence>
<dbReference type="AlphaFoldDB" id="A0A5N5P410"/>
<comment type="caution">
    <text evidence="1">The sequence shown here is derived from an EMBL/GenBank/DDBJ whole genome shotgun (WGS) entry which is preliminary data.</text>
</comment>
<keyword evidence="2" id="KW-1185">Reference proteome</keyword>
<accession>A0A5N5P410</accession>
<evidence type="ECO:0008006" key="3">
    <source>
        <dbReference type="Google" id="ProtNLM"/>
    </source>
</evidence>
<proteinExistence type="predicted"/>
<protein>
    <recommendedName>
        <fullName evidence="3">YbaK/aminoacyl-tRNA synthetase-associated domain-containing protein</fullName>
    </recommendedName>
</protein>